<name>A0A7J6PZ57_PEROL</name>
<dbReference type="SMART" id="SM00360">
    <property type="entry name" value="RRM"/>
    <property type="match status" value="2"/>
</dbReference>
<evidence type="ECO:0000313" key="6">
    <source>
        <dbReference type="EMBL" id="KAF4701197.1"/>
    </source>
</evidence>
<dbReference type="Gene3D" id="2.60.40.790">
    <property type="match status" value="1"/>
</dbReference>
<dbReference type="InterPro" id="IPR050886">
    <property type="entry name" value="RNA-binding_reg"/>
</dbReference>
<dbReference type="Pfam" id="PF00076">
    <property type="entry name" value="RRM_1"/>
    <property type="match status" value="2"/>
</dbReference>
<dbReference type="PANTHER" id="PTHR48024">
    <property type="entry name" value="GEO13361P1-RELATED"/>
    <property type="match status" value="1"/>
</dbReference>
<feature type="compositionally biased region" description="Low complexity" evidence="3">
    <location>
        <begin position="501"/>
        <end position="512"/>
    </location>
</feature>
<evidence type="ECO:0000256" key="2">
    <source>
        <dbReference type="PROSITE-ProRule" id="PRU00176"/>
    </source>
</evidence>
<evidence type="ECO:0000259" key="5">
    <source>
        <dbReference type="PROSITE" id="PS51203"/>
    </source>
</evidence>
<gene>
    <name evidence="6" type="ORF">FOZ63_022040</name>
</gene>
<feature type="region of interest" description="Disordered" evidence="3">
    <location>
        <begin position="1"/>
        <end position="96"/>
    </location>
</feature>
<dbReference type="InterPro" id="IPR035979">
    <property type="entry name" value="RBD_domain_sf"/>
</dbReference>
<dbReference type="PROSITE" id="PS50102">
    <property type="entry name" value="RRM"/>
    <property type="match status" value="2"/>
</dbReference>
<dbReference type="InterPro" id="IPR000504">
    <property type="entry name" value="RRM_dom"/>
</dbReference>
<dbReference type="SUPFAM" id="SSF49764">
    <property type="entry name" value="HSP20-like chaperones"/>
    <property type="match status" value="1"/>
</dbReference>
<evidence type="ECO:0000259" key="4">
    <source>
        <dbReference type="PROSITE" id="PS50102"/>
    </source>
</evidence>
<dbReference type="GO" id="GO:0003723">
    <property type="term" value="F:RNA binding"/>
    <property type="evidence" value="ECO:0007669"/>
    <property type="project" value="UniProtKB-UniRule"/>
</dbReference>
<feature type="domain" description="RRM" evidence="4">
    <location>
        <begin position="173"/>
        <end position="251"/>
    </location>
</feature>
<evidence type="ECO:0000256" key="3">
    <source>
        <dbReference type="SAM" id="MobiDB-lite"/>
    </source>
</evidence>
<keyword evidence="1 2" id="KW-0694">RNA-binding</keyword>
<feature type="compositionally biased region" description="Basic and acidic residues" evidence="3">
    <location>
        <begin position="701"/>
        <end position="711"/>
    </location>
</feature>
<dbReference type="InterPro" id="IPR012677">
    <property type="entry name" value="Nucleotide-bd_a/b_plait_sf"/>
</dbReference>
<sequence>MATPRNDYNPPTPELAASRLQKGPQGYYSTTGSSTAANTPEMSSTSSRATPLAASGSGMMGPAAAPSITSIPEFATTMGAGHPPSNTMLQQQHHQRQQATMAMHQAAAVAASLGGGGGGNGKHLQQQDLGVLAQQAGMQNLMVGIRDYAPGDNGGRPVMNNTSNALNPNVTERKLFIGGLPSLVDRQTLWNYFSQFGQLEEAVVMMDKLTGRSRGFGFITFVNVKDLESCLSYPNSHVLLDKTVDVKRAVSQEEIRAQAALRQPVNLGAPPGGVNSVMGVMHHMMAGGGGQTHINNFGPTGATGNSNNGLLPQDNPCKVFCGGLPATVDRERLRQHFVRYGVITDCIVKVDRTSGRSRGFGYVTFQTPAEAQAAIQGGVDGQGNTIDGKWVEVKPSTREGTGPSKFMQGGVARYNNMGGGGRGGTGGWGMAPPPPQHYMAASPQPAHYGSGYGMHQNPAAASGHPHHHQSAAMGFGGSSNGLNPGNGNRTTPSNGYTIDSPGAQQQQQNNGYGPPGGVMSPAHGYHLLQQQQQQQQRTVAPAPGYHHHHQQQHQQNPAPQLYTPQAAGSSGADPMTGTNGSDMYSSGKLLGRLGHWKNGGILFTFLLRLLFLNFHNHDLFLTLFYHMLCIGNHFLFVIKVTVFGDEAASHYSTIESPPHSLDYDVLAMGLSTSTSESQKAESPYKTVPVGSSSTSGEESDEMKRSDSKLKKSLTEKGDKSYYYAHSRDFYVPPDAKVVTGPGLITGGQPELIARSPSPEPRNVMKKRPVKQYSWFDDEEKVKVYTEDPQLLAALEDDSVEAHSRFTATGFDLWVDTLDGWRVILSVPTLNAEVVPEECKHRLSKGKRVSVTLKKKNVHRTWYNLKSTSD</sequence>
<organism evidence="6 7">
    <name type="scientific">Perkinsus olseni</name>
    <name type="common">Perkinsus atlanticus</name>
    <dbReference type="NCBI Taxonomy" id="32597"/>
    <lineage>
        <taxon>Eukaryota</taxon>
        <taxon>Sar</taxon>
        <taxon>Alveolata</taxon>
        <taxon>Perkinsozoa</taxon>
        <taxon>Perkinsea</taxon>
        <taxon>Perkinsida</taxon>
        <taxon>Perkinsidae</taxon>
        <taxon>Perkinsus</taxon>
    </lineage>
</organism>
<protein>
    <submittedName>
        <fullName evidence="6">Uncharacterized protein</fullName>
    </submittedName>
</protein>
<keyword evidence="7" id="KW-1185">Reference proteome</keyword>
<dbReference type="AlphaFoldDB" id="A0A7J6PZ57"/>
<dbReference type="InterPro" id="IPR008978">
    <property type="entry name" value="HSP20-like_chaperone"/>
</dbReference>
<feature type="region of interest" description="Disordered" evidence="3">
    <location>
        <begin position="449"/>
        <end position="580"/>
    </location>
</feature>
<dbReference type="Proteomes" id="UP000553632">
    <property type="component" value="Unassembled WGS sequence"/>
</dbReference>
<feature type="domain" description="CS" evidence="5">
    <location>
        <begin position="767"/>
        <end position="865"/>
    </location>
</feature>
<reference evidence="6 7" key="1">
    <citation type="submission" date="2020-04" db="EMBL/GenBank/DDBJ databases">
        <title>Perkinsus olseni comparative genomics.</title>
        <authorList>
            <person name="Bogema D.R."/>
        </authorList>
    </citation>
    <scope>NUCLEOTIDE SEQUENCE [LARGE SCALE GENOMIC DNA]</scope>
    <source>
        <strain evidence="6 7">ATCC PRA-207</strain>
    </source>
</reference>
<proteinExistence type="predicted"/>
<dbReference type="PROSITE" id="PS51203">
    <property type="entry name" value="CS"/>
    <property type="match status" value="1"/>
</dbReference>
<feature type="compositionally biased region" description="Low complexity" evidence="3">
    <location>
        <begin position="53"/>
        <end position="67"/>
    </location>
</feature>
<accession>A0A7J6PZ57</accession>
<dbReference type="Gene3D" id="3.30.70.330">
    <property type="match status" value="2"/>
</dbReference>
<dbReference type="GO" id="GO:0005634">
    <property type="term" value="C:nucleus"/>
    <property type="evidence" value="ECO:0007669"/>
    <property type="project" value="TreeGrafter"/>
</dbReference>
<feature type="compositionally biased region" description="Low complexity" evidence="3">
    <location>
        <begin position="686"/>
        <end position="696"/>
    </location>
</feature>
<feature type="region of interest" description="Disordered" evidence="3">
    <location>
        <begin position="674"/>
        <end position="711"/>
    </location>
</feature>
<feature type="domain" description="RRM" evidence="4">
    <location>
        <begin position="317"/>
        <end position="398"/>
    </location>
</feature>
<evidence type="ECO:0000313" key="7">
    <source>
        <dbReference type="Proteomes" id="UP000553632"/>
    </source>
</evidence>
<dbReference type="SUPFAM" id="SSF54928">
    <property type="entry name" value="RNA-binding domain, RBD"/>
    <property type="match status" value="2"/>
</dbReference>
<evidence type="ECO:0000256" key="1">
    <source>
        <dbReference type="ARBA" id="ARBA00022884"/>
    </source>
</evidence>
<feature type="compositionally biased region" description="Polar residues" evidence="3">
    <location>
        <begin position="556"/>
        <end position="568"/>
    </location>
</feature>
<dbReference type="PANTHER" id="PTHR48024:SF56">
    <property type="entry name" value="HETEROGENEOUS NUCLEAR RIBONUCLEOPROTEIN A0"/>
    <property type="match status" value="1"/>
</dbReference>
<dbReference type="InterPro" id="IPR007052">
    <property type="entry name" value="CS_dom"/>
</dbReference>
<comment type="caution">
    <text evidence="6">The sequence shown here is derived from an EMBL/GenBank/DDBJ whole genome shotgun (WGS) entry which is preliminary data.</text>
</comment>
<feature type="compositionally biased region" description="Polar residues" evidence="3">
    <location>
        <begin position="27"/>
        <end position="49"/>
    </location>
</feature>
<dbReference type="OMA" id="HYMANTH"/>
<dbReference type="EMBL" id="JABANO010036804">
    <property type="protein sequence ID" value="KAF4701197.1"/>
    <property type="molecule type" value="Genomic_DNA"/>
</dbReference>